<accession>A0A6J4NS07</accession>
<protein>
    <recommendedName>
        <fullName evidence="6">HTH tetR-type domain-containing protein</fullName>
    </recommendedName>
</protein>
<dbReference type="InterPro" id="IPR001647">
    <property type="entry name" value="HTH_TetR"/>
</dbReference>
<keyword evidence="2 4" id="KW-0238">DNA-binding</keyword>
<dbReference type="PROSITE" id="PS50977">
    <property type="entry name" value="HTH_TETR_2"/>
    <property type="match status" value="1"/>
</dbReference>
<feature type="DNA-binding region" description="H-T-H motif" evidence="4">
    <location>
        <begin position="43"/>
        <end position="62"/>
    </location>
</feature>
<dbReference type="PANTHER" id="PTHR30055:SF234">
    <property type="entry name" value="HTH-TYPE TRANSCRIPTIONAL REGULATOR BETI"/>
    <property type="match status" value="1"/>
</dbReference>
<reference evidence="7" key="1">
    <citation type="submission" date="2020-02" db="EMBL/GenBank/DDBJ databases">
        <authorList>
            <person name="Meier V. D."/>
        </authorList>
    </citation>
    <scope>NUCLEOTIDE SEQUENCE</scope>
    <source>
        <strain evidence="7">AVDCRST_MAG03</strain>
    </source>
</reference>
<dbReference type="GO" id="GO:0003700">
    <property type="term" value="F:DNA-binding transcription factor activity"/>
    <property type="evidence" value="ECO:0007669"/>
    <property type="project" value="TreeGrafter"/>
</dbReference>
<keyword evidence="3" id="KW-0804">Transcription</keyword>
<organism evidence="7">
    <name type="scientific">uncultured Rubrobacteraceae bacterium</name>
    <dbReference type="NCBI Taxonomy" id="349277"/>
    <lineage>
        <taxon>Bacteria</taxon>
        <taxon>Bacillati</taxon>
        <taxon>Actinomycetota</taxon>
        <taxon>Rubrobacteria</taxon>
        <taxon>Rubrobacterales</taxon>
        <taxon>Rubrobacteraceae</taxon>
        <taxon>environmental samples</taxon>
    </lineage>
</organism>
<sequence>MSAKRDTAGAARRGERRSRPAGRDDILRAAREVALEGGWKAVTVRRIAERIGYTNPIVYEHFGSKDDVLVELLRQGFAELLEGIEAARGKAADPEEALVGMAHAYVGFARTAPDLYQVMYGLGGVPFGVSETWREGWEVGHAIGAAVEEILQGYGRDPGDAQDPVLMLWGQVHGLVALAMAGRLEGGYDQADRLTERSVRDALVAWREGQG</sequence>
<dbReference type="InterPro" id="IPR009057">
    <property type="entry name" value="Homeodomain-like_sf"/>
</dbReference>
<evidence type="ECO:0000256" key="5">
    <source>
        <dbReference type="SAM" id="MobiDB-lite"/>
    </source>
</evidence>
<proteinExistence type="predicted"/>
<dbReference type="AlphaFoldDB" id="A0A6J4NS07"/>
<feature type="domain" description="HTH tetR-type" evidence="6">
    <location>
        <begin position="20"/>
        <end position="80"/>
    </location>
</feature>
<dbReference type="Pfam" id="PF00440">
    <property type="entry name" value="TetR_N"/>
    <property type="match status" value="1"/>
</dbReference>
<keyword evidence="1" id="KW-0805">Transcription regulation</keyword>
<evidence type="ECO:0000256" key="3">
    <source>
        <dbReference type="ARBA" id="ARBA00023163"/>
    </source>
</evidence>
<dbReference type="Pfam" id="PF13305">
    <property type="entry name" value="TetR_C_33"/>
    <property type="match status" value="1"/>
</dbReference>
<dbReference type="SUPFAM" id="SSF46689">
    <property type="entry name" value="Homeodomain-like"/>
    <property type="match status" value="1"/>
</dbReference>
<dbReference type="InterPro" id="IPR036271">
    <property type="entry name" value="Tet_transcr_reg_TetR-rel_C_sf"/>
</dbReference>
<gene>
    <name evidence="7" type="ORF">AVDCRST_MAG03-532</name>
</gene>
<dbReference type="InterPro" id="IPR025996">
    <property type="entry name" value="MT1864/Rv1816-like_C"/>
</dbReference>
<evidence type="ECO:0000256" key="4">
    <source>
        <dbReference type="PROSITE-ProRule" id="PRU00335"/>
    </source>
</evidence>
<dbReference type="PRINTS" id="PR00455">
    <property type="entry name" value="HTHTETR"/>
</dbReference>
<dbReference type="SUPFAM" id="SSF48498">
    <property type="entry name" value="Tetracyclin repressor-like, C-terminal domain"/>
    <property type="match status" value="1"/>
</dbReference>
<evidence type="ECO:0000259" key="6">
    <source>
        <dbReference type="PROSITE" id="PS50977"/>
    </source>
</evidence>
<name>A0A6J4NS07_9ACTN</name>
<evidence type="ECO:0000256" key="1">
    <source>
        <dbReference type="ARBA" id="ARBA00023015"/>
    </source>
</evidence>
<dbReference type="EMBL" id="CADCUT010000033">
    <property type="protein sequence ID" value="CAA9390088.1"/>
    <property type="molecule type" value="Genomic_DNA"/>
</dbReference>
<feature type="region of interest" description="Disordered" evidence="5">
    <location>
        <begin position="1"/>
        <end position="22"/>
    </location>
</feature>
<dbReference type="PANTHER" id="PTHR30055">
    <property type="entry name" value="HTH-TYPE TRANSCRIPTIONAL REGULATOR RUTR"/>
    <property type="match status" value="1"/>
</dbReference>
<evidence type="ECO:0000313" key="7">
    <source>
        <dbReference type="EMBL" id="CAA9390088.1"/>
    </source>
</evidence>
<dbReference type="InterPro" id="IPR050109">
    <property type="entry name" value="HTH-type_TetR-like_transc_reg"/>
</dbReference>
<evidence type="ECO:0000256" key="2">
    <source>
        <dbReference type="ARBA" id="ARBA00023125"/>
    </source>
</evidence>
<dbReference type="Gene3D" id="1.10.357.10">
    <property type="entry name" value="Tetracycline Repressor, domain 2"/>
    <property type="match status" value="1"/>
</dbReference>
<dbReference type="GO" id="GO:0000976">
    <property type="term" value="F:transcription cis-regulatory region binding"/>
    <property type="evidence" value="ECO:0007669"/>
    <property type="project" value="TreeGrafter"/>
</dbReference>